<proteinExistence type="predicted"/>
<reference evidence="2 3" key="2">
    <citation type="journal article" date="2018" name="Nature">
        <title>Mutant phenotypes for thousands of bacterial genes of unknown function.</title>
        <authorList>
            <person name="Price M.N."/>
            <person name="Wetmore K.M."/>
            <person name="Waters R.J."/>
            <person name="Callaghan M."/>
            <person name="Ray J."/>
            <person name="Liu H."/>
            <person name="Kuehl J.V."/>
            <person name="Melnyk R.A."/>
            <person name="Lamson J.S."/>
            <person name="Suh Y."/>
            <person name="Carlson H.K."/>
            <person name="Esquivel Z."/>
            <person name="Sadeeshkumar H."/>
            <person name="Chakraborty R."/>
            <person name="Zane G.M."/>
            <person name="Rubin B.E."/>
            <person name="Wall J.D."/>
            <person name="Visel A."/>
            <person name="Bristow J."/>
            <person name="Blow M.J."/>
            <person name="Arkin A.P."/>
            <person name="Deutschbauer A.M."/>
        </authorList>
    </citation>
    <scope>NUCLEOTIDE SEQUENCE [LARGE SCALE GENOMIC DNA]</scope>
    <source>
        <strain evidence="2 3">FW300-N2E3</strain>
    </source>
</reference>
<dbReference type="PROSITE" id="PS51257">
    <property type="entry name" value="PROKAR_LIPOPROTEIN"/>
    <property type="match status" value="1"/>
</dbReference>
<evidence type="ECO:0000313" key="3">
    <source>
        <dbReference type="Proteomes" id="UP000066487"/>
    </source>
</evidence>
<evidence type="ECO:0008006" key="4">
    <source>
        <dbReference type="Google" id="ProtNLM"/>
    </source>
</evidence>
<dbReference type="EMBL" id="CP012830">
    <property type="protein sequence ID" value="ALI04425.1"/>
    <property type="molecule type" value="Genomic_DNA"/>
</dbReference>
<gene>
    <name evidence="2" type="ORF">AO353_26435</name>
</gene>
<keyword evidence="1" id="KW-0732">Signal</keyword>
<dbReference type="Proteomes" id="UP000066487">
    <property type="component" value="Chromosome"/>
</dbReference>
<feature type="chain" id="PRO_5012588055" description="Lipoprotein" evidence="1">
    <location>
        <begin position="16"/>
        <end position="193"/>
    </location>
</feature>
<dbReference type="RefSeq" id="WP_054597627.1">
    <property type="nucleotide sequence ID" value="NZ_CP012830.1"/>
</dbReference>
<protein>
    <recommendedName>
        <fullName evidence="4">Lipoprotein</fullName>
    </recommendedName>
</protein>
<sequence length="193" mass="20041">MIKKIILALAFFVFAGCGTSPLSEKQLLALSQTQTGRADNAIAEPVIQAAIDDANLVCSEVIGSRSTLAEKRSKKNLWISLGGLVAGAVVAPALISANAAANAPWIAAFSGMGGAANMATRTIDEAGFSGAADAQVMNSISASVKEKMIVAMIEPNGPKVRYEAAIAAKAECLYYPRYVYKLPSEPSPAPPVK</sequence>
<dbReference type="AlphaFoldDB" id="A0A0N9WNZ0"/>
<evidence type="ECO:0000313" key="2">
    <source>
        <dbReference type="EMBL" id="ALI04425.1"/>
    </source>
</evidence>
<organism evidence="2 3">
    <name type="scientific">Pseudomonas fluorescens</name>
    <dbReference type="NCBI Taxonomy" id="294"/>
    <lineage>
        <taxon>Bacteria</taxon>
        <taxon>Pseudomonadati</taxon>
        <taxon>Pseudomonadota</taxon>
        <taxon>Gammaproteobacteria</taxon>
        <taxon>Pseudomonadales</taxon>
        <taxon>Pseudomonadaceae</taxon>
        <taxon>Pseudomonas</taxon>
    </lineage>
</organism>
<reference evidence="3" key="1">
    <citation type="submission" date="2015-09" db="EMBL/GenBank/DDBJ databases">
        <title>Whole genome sequence of Pseudomonas fluorescens FW300-N2E3.</title>
        <authorList>
            <person name="Ray J."/>
            <person name="Melnyk R."/>
            <person name="Deutschbauer A."/>
        </authorList>
    </citation>
    <scope>NUCLEOTIDE SEQUENCE [LARGE SCALE GENOMIC DNA]</scope>
    <source>
        <strain evidence="3">FW300-N2E3</strain>
    </source>
</reference>
<evidence type="ECO:0000256" key="1">
    <source>
        <dbReference type="SAM" id="SignalP"/>
    </source>
</evidence>
<name>A0A0N9WNZ0_PSEFL</name>
<accession>A0A0N9WNZ0</accession>
<feature type="signal peptide" evidence="1">
    <location>
        <begin position="1"/>
        <end position="15"/>
    </location>
</feature>